<accession>A0A7Y0A8Z0</accession>
<comment type="caution">
    <text evidence="2">The sequence shown here is derived from an EMBL/GenBank/DDBJ whole genome shotgun (WGS) entry which is preliminary data.</text>
</comment>
<keyword evidence="1" id="KW-0812">Transmembrane</keyword>
<dbReference type="EMBL" id="JABBGF010000003">
    <property type="protein sequence ID" value="NML58636.1"/>
    <property type="molecule type" value="Genomic_DNA"/>
</dbReference>
<feature type="transmembrane region" description="Helical" evidence="1">
    <location>
        <begin position="6"/>
        <end position="25"/>
    </location>
</feature>
<sequence>MDFNIVKIGGFIVLILSYVVLRKAFSKFADFTERIGKPYEQAEEMQEEINRLNTKIINLEQQINPRL</sequence>
<evidence type="ECO:0000313" key="3">
    <source>
        <dbReference type="Proteomes" id="UP000552615"/>
    </source>
</evidence>
<gene>
    <name evidence="2" type="ORF">HHL20_14905</name>
</gene>
<dbReference type="Proteomes" id="UP000552615">
    <property type="component" value="Unassembled WGS sequence"/>
</dbReference>
<protein>
    <submittedName>
        <fullName evidence="2">Uncharacterized protein</fullName>
    </submittedName>
</protein>
<dbReference type="RefSeq" id="WP_169231996.1">
    <property type="nucleotide sequence ID" value="NZ_JABBGF010000003.1"/>
</dbReference>
<dbReference type="AlphaFoldDB" id="A0A7Y0A8Z0"/>
<keyword evidence="1" id="KW-0472">Membrane</keyword>
<evidence type="ECO:0000256" key="1">
    <source>
        <dbReference type="SAM" id="Phobius"/>
    </source>
</evidence>
<name>A0A7Y0A8Z0_9FLAO</name>
<evidence type="ECO:0000313" key="2">
    <source>
        <dbReference type="EMBL" id="NML58636.1"/>
    </source>
</evidence>
<reference evidence="2 3" key="1">
    <citation type="submission" date="2020-04" db="EMBL/GenBank/DDBJ databases">
        <title>Chryseobacterium sp. RJ-7-14 sp. nov., isolated from Jeju soil.</title>
        <authorList>
            <person name="Dahal R.H."/>
            <person name="Chaudhary D.K."/>
        </authorList>
    </citation>
    <scope>NUCLEOTIDE SEQUENCE [LARGE SCALE GENOMIC DNA]</scope>
    <source>
        <strain evidence="2 3">RJ-7-14</strain>
    </source>
</reference>
<proteinExistence type="predicted"/>
<keyword evidence="1" id="KW-1133">Transmembrane helix</keyword>
<organism evidence="2 3">
    <name type="scientific">Chryseobacterium cheonjiense</name>
    <dbReference type="NCBI Taxonomy" id="2728845"/>
    <lineage>
        <taxon>Bacteria</taxon>
        <taxon>Pseudomonadati</taxon>
        <taxon>Bacteroidota</taxon>
        <taxon>Flavobacteriia</taxon>
        <taxon>Flavobacteriales</taxon>
        <taxon>Weeksellaceae</taxon>
        <taxon>Chryseobacterium group</taxon>
        <taxon>Chryseobacterium</taxon>
    </lineage>
</organism>
<keyword evidence="3" id="KW-1185">Reference proteome</keyword>